<accession>A0A1T2KU97</accession>
<gene>
    <name evidence="2" type="ORF">BOW52_10795</name>
</gene>
<name>A0A1T2KU97_9GAMM</name>
<organism evidence="2 3">
    <name type="scientific">Solemya elarraichensis gill symbiont</name>
    <dbReference type="NCBI Taxonomy" id="1918949"/>
    <lineage>
        <taxon>Bacteria</taxon>
        <taxon>Pseudomonadati</taxon>
        <taxon>Pseudomonadota</taxon>
        <taxon>Gammaproteobacteria</taxon>
        <taxon>sulfur-oxidizing symbionts</taxon>
    </lineage>
</organism>
<dbReference type="Proteomes" id="UP000190198">
    <property type="component" value="Unassembled WGS sequence"/>
</dbReference>
<sequence>MEKALTPHVSFLSTLVSTDSRQRKALLRSMSSDQIRVLCEIALNVYRGNAPDSEVIETLRPHEATIRKLSKRGASDATKIKLMVREESAVVLMIEPFLDYFDEAVSRREIETPKNATELAGSPSLSRESSRESVMS</sequence>
<protein>
    <submittedName>
        <fullName evidence="2">Uncharacterized protein</fullName>
    </submittedName>
</protein>
<dbReference type="EMBL" id="MPRK01000330">
    <property type="protein sequence ID" value="OOZ36427.1"/>
    <property type="molecule type" value="Genomic_DNA"/>
</dbReference>
<proteinExistence type="predicted"/>
<reference evidence="2 3" key="1">
    <citation type="submission" date="2016-11" db="EMBL/GenBank/DDBJ databases">
        <title>Mixed transmission modes and dynamic genome evolution in an obligate animal-bacterial symbiosis.</title>
        <authorList>
            <person name="Russell S.L."/>
            <person name="Corbett-Detig R.B."/>
            <person name="Cavanaugh C.M."/>
        </authorList>
    </citation>
    <scope>NUCLEOTIDE SEQUENCE [LARGE SCALE GENOMIC DNA]</scope>
    <source>
        <strain evidence="2">Sp-SM6</strain>
    </source>
</reference>
<evidence type="ECO:0000256" key="1">
    <source>
        <dbReference type="SAM" id="MobiDB-lite"/>
    </source>
</evidence>
<dbReference type="AlphaFoldDB" id="A0A1T2KU97"/>
<comment type="caution">
    <text evidence="2">The sequence shown here is derived from an EMBL/GenBank/DDBJ whole genome shotgun (WGS) entry which is preliminary data.</text>
</comment>
<keyword evidence="3" id="KW-1185">Reference proteome</keyword>
<evidence type="ECO:0000313" key="3">
    <source>
        <dbReference type="Proteomes" id="UP000190198"/>
    </source>
</evidence>
<evidence type="ECO:0000313" key="2">
    <source>
        <dbReference type="EMBL" id="OOZ36427.1"/>
    </source>
</evidence>
<feature type="compositionally biased region" description="Low complexity" evidence="1">
    <location>
        <begin position="122"/>
        <end position="136"/>
    </location>
</feature>
<feature type="region of interest" description="Disordered" evidence="1">
    <location>
        <begin position="111"/>
        <end position="136"/>
    </location>
</feature>